<comment type="caution">
    <text evidence="2">The sequence shown here is derived from an EMBL/GenBank/DDBJ whole genome shotgun (WGS) entry which is preliminary data.</text>
</comment>
<dbReference type="SUPFAM" id="SSF52540">
    <property type="entry name" value="P-loop containing nucleoside triphosphate hydrolases"/>
    <property type="match status" value="1"/>
</dbReference>
<proteinExistence type="predicted"/>
<dbReference type="InterPro" id="IPR056681">
    <property type="entry name" value="DUF7779"/>
</dbReference>
<dbReference type="PANTHER" id="PTHR46082">
    <property type="entry name" value="ATP/GTP-BINDING PROTEIN-RELATED"/>
    <property type="match status" value="1"/>
</dbReference>
<dbReference type="InterPro" id="IPR027417">
    <property type="entry name" value="P-loop_NTPase"/>
</dbReference>
<feature type="domain" description="DUF7779" evidence="1">
    <location>
        <begin position="225"/>
        <end position="311"/>
    </location>
</feature>
<dbReference type="PRINTS" id="PR00364">
    <property type="entry name" value="DISEASERSIST"/>
</dbReference>
<dbReference type="Proteomes" id="UP000295151">
    <property type="component" value="Unassembled WGS sequence"/>
</dbReference>
<accession>A0A4R7T7I7</accession>
<dbReference type="InterPro" id="IPR011990">
    <property type="entry name" value="TPR-like_helical_dom_sf"/>
</dbReference>
<protein>
    <submittedName>
        <fullName evidence="2">Tetratricopeptide repeat protein</fullName>
    </submittedName>
</protein>
<sequence length="719" mass="75743">MLAAGPADSGPRIVTLCGLGGVGKTSIALEYAHRHLAEVGVGWQLPAEDPAVLAASFGELAAQLGVRELLDTADPVAAVHGALRAYPAEWMLVFDNAPSRSSVASFLPPAGRGRVLITSRDQIWPPGQSLDVPMLDRKVAAEFLVNRTGDPDRKAALELADELGGLPLALEQAAAYIQATVGTLAGYLVAFRERRDELLARGEPTGYDETVATTWSLALQQLGASSPGAAGLLRLLACLAPDPVPLTLLLADEQLADQLAPSVTDAIGQLLGDPVAVGDAAAALRRYSLLTAAGNGMVSVHRLVQHVTLAQEPANAVGQWRQAAGALVEAAIPADPDLPEGWPVFALLLPHARAVLDLISSGMWRIALYSGHSGNPTAARDLFQLIADAHLQSDTGGPEHRDALAARNELAYWTGQAGELVEALDQFAELLPIFERLLGPEHPGTLTARNNLAARTGEAGDAAGARDQFAELVSIRERVLGPEHPSTLITRNNLASWSGEAGDAAGARDQFAELLSIRERVLGPEHPSTLTTRNNLASWSGQAGDAAGARDQFAELLSIFERLLGPEHPDTLITRGNLASWSGQLGDAAGARDQFAELLSIFERLLGPEHPSTLITRGNLASWSGQAGDAAGARDQFAELLPIFERLLGPEHPGTLTTRNNLASWSGQAGDAAGARDQFAELLPIFERVLGPEHPDTLTTRGNLAYWTGEAGEVADAGD</sequence>
<name>A0A4R7T7I7_9ACTN</name>
<reference evidence="2 3" key="1">
    <citation type="submission" date="2019-03" db="EMBL/GenBank/DDBJ databases">
        <title>Genomic Encyclopedia of Type Strains, Phase III (KMG-III): the genomes of soil and plant-associated and newly described type strains.</title>
        <authorList>
            <person name="Whitman W."/>
        </authorList>
    </citation>
    <scope>NUCLEOTIDE SEQUENCE [LARGE SCALE GENOMIC DNA]</scope>
    <source>
        <strain evidence="2 3">VKM Ac-2575</strain>
    </source>
</reference>
<dbReference type="Pfam" id="PF25000">
    <property type="entry name" value="DUF7779"/>
    <property type="match status" value="1"/>
</dbReference>
<dbReference type="Gene3D" id="3.40.50.300">
    <property type="entry name" value="P-loop containing nucleotide triphosphate hydrolases"/>
    <property type="match status" value="1"/>
</dbReference>
<gene>
    <name evidence="2" type="ORF">EV138_1113</name>
</gene>
<evidence type="ECO:0000313" key="2">
    <source>
        <dbReference type="EMBL" id="TDU87589.1"/>
    </source>
</evidence>
<dbReference type="Pfam" id="PF13374">
    <property type="entry name" value="TPR_10"/>
    <property type="match status" value="1"/>
</dbReference>
<dbReference type="InterPro" id="IPR053137">
    <property type="entry name" value="NLR-like"/>
</dbReference>
<dbReference type="Pfam" id="PF13424">
    <property type="entry name" value="TPR_12"/>
    <property type="match status" value="3"/>
</dbReference>
<keyword evidence="3" id="KW-1185">Reference proteome</keyword>
<dbReference type="EMBL" id="SOCE01000001">
    <property type="protein sequence ID" value="TDU87589.1"/>
    <property type="molecule type" value="Genomic_DNA"/>
</dbReference>
<dbReference type="AlphaFoldDB" id="A0A4R7T7I7"/>
<dbReference type="PANTHER" id="PTHR46082:SF6">
    <property type="entry name" value="AAA+ ATPASE DOMAIN-CONTAINING PROTEIN-RELATED"/>
    <property type="match status" value="1"/>
</dbReference>
<evidence type="ECO:0000259" key="1">
    <source>
        <dbReference type="Pfam" id="PF25000"/>
    </source>
</evidence>
<dbReference type="SUPFAM" id="SSF48452">
    <property type="entry name" value="TPR-like"/>
    <property type="match status" value="3"/>
</dbReference>
<dbReference type="Gene3D" id="1.25.40.10">
    <property type="entry name" value="Tetratricopeptide repeat domain"/>
    <property type="match status" value="3"/>
</dbReference>
<evidence type="ECO:0000313" key="3">
    <source>
        <dbReference type="Proteomes" id="UP000295151"/>
    </source>
</evidence>
<organism evidence="2 3">
    <name type="scientific">Kribbella voronezhensis</name>
    <dbReference type="NCBI Taxonomy" id="2512212"/>
    <lineage>
        <taxon>Bacteria</taxon>
        <taxon>Bacillati</taxon>
        <taxon>Actinomycetota</taxon>
        <taxon>Actinomycetes</taxon>
        <taxon>Propionibacteriales</taxon>
        <taxon>Kribbellaceae</taxon>
        <taxon>Kribbella</taxon>
    </lineage>
</organism>